<dbReference type="InterPro" id="IPR029052">
    <property type="entry name" value="Metallo-depent_PP-like"/>
</dbReference>
<dbReference type="InterPro" id="IPR006073">
    <property type="entry name" value="GTP-bd"/>
</dbReference>
<dbReference type="GO" id="GO:0016829">
    <property type="term" value="F:lyase activity"/>
    <property type="evidence" value="ECO:0007669"/>
    <property type="project" value="UniProtKB-KW"/>
</dbReference>
<evidence type="ECO:0000256" key="2">
    <source>
        <dbReference type="SAM" id="MobiDB-lite"/>
    </source>
</evidence>
<name>A0A4R8RHT5_COLTR</name>
<dbReference type="PANTHER" id="PTHR12905">
    <property type="entry name" value="METALLOPHOSPHOESTERASE"/>
    <property type="match status" value="1"/>
</dbReference>
<proteinExistence type="predicted"/>
<evidence type="ECO:0000313" key="4">
    <source>
        <dbReference type="EMBL" id="TDZ61786.1"/>
    </source>
</evidence>
<feature type="region of interest" description="Disordered" evidence="2">
    <location>
        <begin position="742"/>
        <end position="764"/>
    </location>
</feature>
<feature type="region of interest" description="Disordered" evidence="2">
    <location>
        <begin position="1"/>
        <end position="60"/>
    </location>
</feature>
<dbReference type="EMBL" id="RYZW01000028">
    <property type="protein sequence ID" value="TDZ61786.1"/>
    <property type="molecule type" value="Genomic_DNA"/>
</dbReference>
<dbReference type="PANTHER" id="PTHR12905:SF0">
    <property type="entry name" value="CALCINEURIN-LIKE PHOSPHOESTERASE DOMAIN-CONTAINING PROTEIN"/>
    <property type="match status" value="1"/>
</dbReference>
<feature type="domain" description="G" evidence="3">
    <location>
        <begin position="70"/>
        <end position="136"/>
    </location>
</feature>
<dbReference type="InterPro" id="IPR051693">
    <property type="entry name" value="UPF0046_metallophosphoest"/>
</dbReference>
<dbReference type="GO" id="GO:0005525">
    <property type="term" value="F:GTP binding"/>
    <property type="evidence" value="ECO:0007669"/>
    <property type="project" value="InterPro"/>
</dbReference>
<feature type="compositionally biased region" description="Basic and acidic residues" evidence="2">
    <location>
        <begin position="10"/>
        <end position="20"/>
    </location>
</feature>
<gene>
    <name evidence="4" type="primary">rglC-3</name>
    <name evidence="4" type="ORF">CTRI78_v004114</name>
</gene>
<feature type="region of interest" description="Disordered" evidence="2">
    <location>
        <begin position="357"/>
        <end position="386"/>
    </location>
</feature>
<accession>A0A4R8RHT5</accession>
<dbReference type="AlphaFoldDB" id="A0A4R8RHT5"/>
<dbReference type="Gene3D" id="3.40.50.300">
    <property type="entry name" value="P-loop containing nucleotide triphosphate hydrolases"/>
    <property type="match status" value="1"/>
</dbReference>
<protein>
    <submittedName>
        <fullName evidence="4">Putative rhamnogalacturonate lyase C</fullName>
    </submittedName>
</protein>
<keyword evidence="5" id="KW-1185">Reference proteome</keyword>
<evidence type="ECO:0000256" key="1">
    <source>
        <dbReference type="SAM" id="Coils"/>
    </source>
</evidence>
<comment type="caution">
    <text evidence="4">The sequence shown here is derived from an EMBL/GenBank/DDBJ whole genome shotgun (WGS) entry which is preliminary data.</text>
</comment>
<dbReference type="Pfam" id="PF01926">
    <property type="entry name" value="MMR_HSR1"/>
    <property type="match status" value="1"/>
</dbReference>
<dbReference type="Proteomes" id="UP000295703">
    <property type="component" value="Unassembled WGS sequence"/>
</dbReference>
<feature type="compositionally biased region" description="Basic and acidic residues" evidence="2">
    <location>
        <begin position="742"/>
        <end position="753"/>
    </location>
</feature>
<evidence type="ECO:0000313" key="5">
    <source>
        <dbReference type="Proteomes" id="UP000295703"/>
    </source>
</evidence>
<sequence>MSHKRSHAPRWWENKRHSDSDGEWETVRTIASDEESLSDSEDREKGDEAAENNADAPKGLGVPRETDIFIACMGVTGSGKSSFISKCCGQQVKVGHELNSCTSVVEVFSFELSPGQTVYLIDTPGFDDTERSDTDVLRAIAHWLNESYKNKVLLRGIIYFHRILDVRMQGSAKKNILMFKKLCGNDALRNVALVTSMWDKVPKPEAEARERQLVQTPQFWGFMVSKGSMALRHDNTAASALAVVRRLVDGGGPPVKLDVQDEMIDRRKLLDQTEAWQELEAAKMEQRKRWDAEKRELEAQVREEMREALRAKDEQSLRELREMKDEYAREHARRLAKMDEERVRARVDAATLHRQRMGEMGGSWRNPSSSSSSSSSSSTAVTPMRMPVPVPMPLTMAPSPPVSVASSPGQSVYGETNIASQNPVSYSLCRVTHSSGAWVEVQQLSIQQPFVAEVAIHCGNLTANSTIKEYMAGLREFDVIFAPLKLVIPGNRDLHLDPESLLKKAEEAARAEGRPFDRDKVDEEVREVRRLLAKAKETDGVTVLDEGTYTFTLINGAKLKIFVSPYTPGTDGGAFRYSTSHDFNIEEGTDIVATHGPPHGIMDVGSSGEHLGCPQLFRAIARSQPKIHCFGHVHQSWGGRLVSWRPELSEKPSHTQDIDDSKTLEIENLGRESDPEDVVEARRERIKDYIREGFCPSNHTEKDERPLAAGETIFVNASAKGSETSVVLGQPQWLVEVDLPKAESEAEVSKKEPGVTTPASCKRN</sequence>
<dbReference type="InterPro" id="IPR027417">
    <property type="entry name" value="P-loop_NTPase"/>
</dbReference>
<keyword evidence="1" id="KW-0175">Coiled coil</keyword>
<dbReference type="SUPFAM" id="SSF56300">
    <property type="entry name" value="Metallo-dependent phosphatases"/>
    <property type="match status" value="1"/>
</dbReference>
<feature type="coiled-coil region" evidence="1">
    <location>
        <begin position="280"/>
        <end position="330"/>
    </location>
</feature>
<organism evidence="4 5">
    <name type="scientific">Colletotrichum trifolii</name>
    <dbReference type="NCBI Taxonomy" id="5466"/>
    <lineage>
        <taxon>Eukaryota</taxon>
        <taxon>Fungi</taxon>
        <taxon>Dikarya</taxon>
        <taxon>Ascomycota</taxon>
        <taxon>Pezizomycotina</taxon>
        <taxon>Sordariomycetes</taxon>
        <taxon>Hypocreomycetidae</taxon>
        <taxon>Glomerellales</taxon>
        <taxon>Glomerellaceae</taxon>
        <taxon>Colletotrichum</taxon>
        <taxon>Colletotrichum orbiculare species complex</taxon>
    </lineage>
</organism>
<feature type="compositionally biased region" description="Low complexity" evidence="2">
    <location>
        <begin position="368"/>
        <end position="385"/>
    </location>
</feature>
<evidence type="ECO:0000259" key="3">
    <source>
        <dbReference type="Pfam" id="PF01926"/>
    </source>
</evidence>
<reference evidence="4 5" key="1">
    <citation type="submission" date="2018-12" db="EMBL/GenBank/DDBJ databases">
        <title>Genome sequence and assembly of Colletotrichum trifolii.</title>
        <authorList>
            <person name="Gan P."/>
            <person name="Shirasu K."/>
        </authorList>
    </citation>
    <scope>NUCLEOTIDE SEQUENCE [LARGE SCALE GENOMIC DNA]</scope>
    <source>
        <strain evidence="4 5">543-2</strain>
    </source>
</reference>
<dbReference type="SUPFAM" id="SSF52540">
    <property type="entry name" value="P-loop containing nucleoside triphosphate hydrolases"/>
    <property type="match status" value="1"/>
</dbReference>
<keyword evidence="4" id="KW-0456">Lyase</keyword>
<dbReference type="Gene3D" id="3.60.21.10">
    <property type="match status" value="1"/>
</dbReference>